<dbReference type="PROSITE" id="PS50283">
    <property type="entry name" value="NA_SOLUT_SYMP_3"/>
    <property type="match status" value="1"/>
</dbReference>
<keyword evidence="4 8" id="KW-0812">Transmembrane</keyword>
<dbReference type="PANTHER" id="PTHR48086">
    <property type="entry name" value="SODIUM/PROLINE SYMPORTER-RELATED"/>
    <property type="match status" value="1"/>
</dbReference>
<organism evidence="9 10">
    <name type="scientific">Pedobacter segetis</name>
    <dbReference type="NCBI Taxonomy" id="2793069"/>
    <lineage>
        <taxon>Bacteria</taxon>
        <taxon>Pseudomonadati</taxon>
        <taxon>Bacteroidota</taxon>
        <taxon>Sphingobacteriia</taxon>
        <taxon>Sphingobacteriales</taxon>
        <taxon>Sphingobacteriaceae</taxon>
        <taxon>Pedobacter</taxon>
    </lineage>
</organism>
<feature type="transmembrane region" description="Helical" evidence="8">
    <location>
        <begin position="264"/>
        <end position="286"/>
    </location>
</feature>
<gene>
    <name evidence="9" type="ORF">I5M32_07340</name>
</gene>
<evidence type="ECO:0000313" key="10">
    <source>
        <dbReference type="Proteomes" id="UP000660024"/>
    </source>
</evidence>
<dbReference type="PANTHER" id="PTHR48086:SF7">
    <property type="entry name" value="SODIUM-SOLUTE SYMPORTER-RELATED"/>
    <property type="match status" value="1"/>
</dbReference>
<feature type="transmembrane region" description="Helical" evidence="8">
    <location>
        <begin position="75"/>
        <end position="98"/>
    </location>
</feature>
<feature type="transmembrane region" description="Helical" evidence="8">
    <location>
        <begin position="426"/>
        <end position="444"/>
    </location>
</feature>
<reference evidence="9 10" key="1">
    <citation type="submission" date="2020-12" db="EMBL/GenBank/DDBJ databases">
        <title>Bacterial novel species Pedobacter sp. SD-b isolated from soil.</title>
        <authorList>
            <person name="Jung H.-Y."/>
        </authorList>
    </citation>
    <scope>NUCLEOTIDE SEQUENCE [LARGE SCALE GENOMIC DNA]</scope>
    <source>
        <strain evidence="9 10">SD-b</strain>
    </source>
</reference>
<dbReference type="Gene3D" id="1.20.1730.10">
    <property type="entry name" value="Sodium/glucose cotransporter"/>
    <property type="match status" value="1"/>
</dbReference>
<feature type="transmembrane region" description="Helical" evidence="8">
    <location>
        <begin position="45"/>
        <end position="69"/>
    </location>
</feature>
<evidence type="ECO:0000256" key="5">
    <source>
        <dbReference type="ARBA" id="ARBA00022989"/>
    </source>
</evidence>
<comment type="similarity">
    <text evidence="2 7">Belongs to the sodium:solute symporter (SSF) (TC 2.A.21) family.</text>
</comment>
<feature type="transmembrane region" description="Helical" evidence="8">
    <location>
        <begin position="184"/>
        <end position="205"/>
    </location>
</feature>
<proteinExistence type="inferred from homology"/>
<comment type="subcellular location">
    <subcellularLocation>
        <location evidence="1">Membrane</location>
        <topology evidence="1">Multi-pass membrane protein</topology>
    </subcellularLocation>
</comment>
<feature type="transmembrane region" description="Helical" evidence="8">
    <location>
        <begin position="6"/>
        <end position="24"/>
    </location>
</feature>
<dbReference type="InterPro" id="IPR050277">
    <property type="entry name" value="Sodium:Solute_Symporter"/>
</dbReference>
<evidence type="ECO:0000256" key="6">
    <source>
        <dbReference type="ARBA" id="ARBA00023136"/>
    </source>
</evidence>
<evidence type="ECO:0000313" key="9">
    <source>
        <dbReference type="EMBL" id="MBK0382770.1"/>
    </source>
</evidence>
<dbReference type="Pfam" id="PF00474">
    <property type="entry name" value="SSF"/>
    <property type="match status" value="1"/>
</dbReference>
<keyword evidence="3" id="KW-0813">Transport</keyword>
<feature type="transmembrane region" description="Helical" evidence="8">
    <location>
        <begin position="369"/>
        <end position="391"/>
    </location>
</feature>
<feature type="transmembrane region" description="Helical" evidence="8">
    <location>
        <begin position="319"/>
        <end position="337"/>
    </location>
</feature>
<evidence type="ECO:0000256" key="8">
    <source>
        <dbReference type="SAM" id="Phobius"/>
    </source>
</evidence>
<feature type="transmembrane region" description="Helical" evidence="8">
    <location>
        <begin position="225"/>
        <end position="243"/>
    </location>
</feature>
<dbReference type="EMBL" id="JAEHFY010000008">
    <property type="protein sequence ID" value="MBK0382770.1"/>
    <property type="molecule type" value="Genomic_DNA"/>
</dbReference>
<feature type="transmembrane region" description="Helical" evidence="8">
    <location>
        <begin position="456"/>
        <end position="473"/>
    </location>
</feature>
<keyword evidence="5 8" id="KW-1133">Transmembrane helix</keyword>
<dbReference type="InterPro" id="IPR001734">
    <property type="entry name" value="Na/solute_symporter"/>
</dbReference>
<protein>
    <submittedName>
        <fullName evidence="9">Sodium:solute symporter family protein</fullName>
    </submittedName>
</protein>
<keyword evidence="10" id="KW-1185">Reference proteome</keyword>
<dbReference type="CDD" id="cd10322">
    <property type="entry name" value="SLC5sbd"/>
    <property type="match status" value="1"/>
</dbReference>
<feature type="transmembrane region" description="Helical" evidence="8">
    <location>
        <begin position="119"/>
        <end position="141"/>
    </location>
</feature>
<evidence type="ECO:0000256" key="1">
    <source>
        <dbReference type="ARBA" id="ARBA00004141"/>
    </source>
</evidence>
<accession>A0ABS1BIT5</accession>
<comment type="caution">
    <text evidence="9">The sequence shown here is derived from an EMBL/GenBank/DDBJ whole genome shotgun (WGS) entry which is preliminary data.</text>
</comment>
<evidence type="ECO:0000256" key="3">
    <source>
        <dbReference type="ARBA" id="ARBA00022448"/>
    </source>
</evidence>
<dbReference type="RefSeq" id="WP_200585547.1">
    <property type="nucleotide sequence ID" value="NZ_JAEHFY010000008.1"/>
</dbReference>
<keyword evidence="6 8" id="KW-0472">Membrane</keyword>
<feature type="transmembrane region" description="Helical" evidence="8">
    <location>
        <begin position="397"/>
        <end position="419"/>
    </location>
</feature>
<evidence type="ECO:0000256" key="7">
    <source>
        <dbReference type="RuleBase" id="RU362091"/>
    </source>
</evidence>
<dbReference type="Proteomes" id="UP000660024">
    <property type="component" value="Unassembled WGS sequence"/>
</dbReference>
<name>A0ABS1BIT5_9SPHI</name>
<evidence type="ECO:0000256" key="2">
    <source>
        <dbReference type="ARBA" id="ARBA00006434"/>
    </source>
</evidence>
<feature type="transmembrane region" description="Helical" evidence="8">
    <location>
        <begin position="153"/>
        <end position="172"/>
    </location>
</feature>
<sequence length="483" mass="52568">MHWIDASIFILYMISLVAIGFHFMRKNQDADDYFVSGRNMTRWHIGLSVVATDVGGGFSIGLGGLGFMTGLSGSWMLFTGLIGAWLSAVILIPKIYKLGSESKFMTFPQVFNHFFNRKVAFIAGIISAIGYLGFTSSQILAGAKLASASFDGLSMTTALLIMGGITVGYTVLGGMKAVIYTDTIQWIVLIGGLFFVGLPLAYYAVGGYETITQTLRPEFFSLTNVSWQTVVNWTVTIIPIWFVGMTLYQRIYASKSEKEAKKAWFIAGLFEWPIMAFMGVLLGLFARVAAENGMFAGIGFATANAMDPEMGLPLLLKQILPIGLLGIMMSVYFSAILSTADSCLMAASGNVLTDIISVLRKKPLNDGHLLKLSQLLTFVLGIIAIVLASMMENVLNMMLYSYAFMVSGLLIPLIAAVFFKQTNSKAALMAMLGGGFTTLFLTLFIKNLPLGLDPNLFGITVSLLLFFIGLMVFPQKKPALKIN</sequence>
<evidence type="ECO:0000256" key="4">
    <source>
        <dbReference type="ARBA" id="ARBA00022692"/>
    </source>
</evidence>
<dbReference type="InterPro" id="IPR038377">
    <property type="entry name" value="Na/Glc_symporter_sf"/>
</dbReference>